<evidence type="ECO:0000256" key="6">
    <source>
        <dbReference type="PIRSR" id="PIRSR604808-2"/>
    </source>
</evidence>
<dbReference type="GO" id="GO:0046872">
    <property type="term" value="F:metal ion binding"/>
    <property type="evidence" value="ECO:0007669"/>
    <property type="project" value="UniProtKB-KW"/>
</dbReference>
<dbReference type="AlphaFoldDB" id="A0A0P6XDH5"/>
<dbReference type="PROSITE" id="PS51435">
    <property type="entry name" value="AP_NUCLEASE_F1_4"/>
    <property type="match status" value="1"/>
</dbReference>
<dbReference type="PROSITE" id="PS00726">
    <property type="entry name" value="AP_NUCLEASE_F1_1"/>
    <property type="match status" value="1"/>
</dbReference>
<dbReference type="PANTHER" id="PTHR22748">
    <property type="entry name" value="AP ENDONUCLEASE"/>
    <property type="match status" value="1"/>
</dbReference>
<feature type="site" description="Important for catalytic activity" evidence="7">
    <location>
        <position position="221"/>
    </location>
</feature>
<dbReference type="Proteomes" id="UP000050417">
    <property type="component" value="Unassembled WGS sequence"/>
</dbReference>
<feature type="active site" description="Proton acceptor" evidence="5">
    <location>
        <position position="247"/>
    </location>
</feature>
<dbReference type="SUPFAM" id="SSF56219">
    <property type="entry name" value="DNase I-like"/>
    <property type="match status" value="1"/>
</dbReference>
<evidence type="ECO:0000256" key="2">
    <source>
        <dbReference type="ARBA" id="ARBA00022723"/>
    </source>
</evidence>
<gene>
    <name evidence="9" type="ORF">ADN00_00185</name>
</gene>
<evidence type="ECO:0000313" key="10">
    <source>
        <dbReference type="Proteomes" id="UP000050417"/>
    </source>
</evidence>
<feature type="binding site" evidence="6">
    <location>
        <position position="10"/>
    </location>
    <ligand>
        <name>Mg(2+)</name>
        <dbReference type="ChEBI" id="CHEBI:18420"/>
        <label>1</label>
    </ligand>
</feature>
<evidence type="ECO:0000256" key="1">
    <source>
        <dbReference type="ARBA" id="ARBA00007092"/>
    </source>
</evidence>
<evidence type="ECO:0000256" key="3">
    <source>
        <dbReference type="ARBA" id="ARBA00022801"/>
    </source>
</evidence>
<reference evidence="9 10" key="1">
    <citation type="submission" date="2015-07" db="EMBL/GenBank/DDBJ databases">
        <title>Genome sequence of Ornatilinea apprima DSM 23815.</title>
        <authorList>
            <person name="Hemp J."/>
            <person name="Ward L.M."/>
            <person name="Pace L.A."/>
            <person name="Fischer W.W."/>
        </authorList>
    </citation>
    <scope>NUCLEOTIDE SEQUENCE [LARGE SCALE GENOMIC DNA]</scope>
    <source>
        <strain evidence="9 10">P3M-1</strain>
    </source>
</reference>
<evidence type="ECO:0000256" key="4">
    <source>
        <dbReference type="ARBA" id="ARBA00022842"/>
    </source>
</evidence>
<keyword evidence="2 6" id="KW-0479">Metal-binding</keyword>
<feature type="binding site" evidence="6">
    <location>
        <position position="152"/>
    </location>
    <ligand>
        <name>Mg(2+)</name>
        <dbReference type="ChEBI" id="CHEBI:18420"/>
        <label>1</label>
    </ligand>
</feature>
<evidence type="ECO:0000256" key="5">
    <source>
        <dbReference type="PIRSR" id="PIRSR604808-1"/>
    </source>
</evidence>
<dbReference type="OrthoDB" id="9803914at2"/>
<accession>A0A0P6XDH5</accession>
<feature type="domain" description="Endonuclease/exonuclease/phosphatase" evidence="8">
    <location>
        <begin position="7"/>
        <end position="247"/>
    </location>
</feature>
<dbReference type="NCBIfam" id="TIGR00633">
    <property type="entry name" value="xth"/>
    <property type="match status" value="1"/>
</dbReference>
<dbReference type="RefSeq" id="WP_075060938.1">
    <property type="nucleotide sequence ID" value="NZ_LGCL01000002.1"/>
</dbReference>
<feature type="binding site" evidence="6">
    <location>
        <position position="150"/>
    </location>
    <ligand>
        <name>Mg(2+)</name>
        <dbReference type="ChEBI" id="CHEBI:18420"/>
        <label>1</label>
    </ligand>
</feature>
<feature type="site" description="Transition state stabilizer" evidence="7">
    <location>
        <position position="152"/>
    </location>
</feature>
<dbReference type="GO" id="GO:0003906">
    <property type="term" value="F:DNA-(apurinic or apyrimidinic site) endonuclease activity"/>
    <property type="evidence" value="ECO:0007669"/>
    <property type="project" value="TreeGrafter"/>
</dbReference>
<dbReference type="EMBL" id="LGCL01000002">
    <property type="protein sequence ID" value="KPL81005.1"/>
    <property type="molecule type" value="Genomic_DNA"/>
</dbReference>
<protein>
    <recommendedName>
        <fullName evidence="8">Endonuclease/exonuclease/phosphatase domain-containing protein</fullName>
    </recommendedName>
</protein>
<dbReference type="STRING" id="1134406.ADN00_00185"/>
<proteinExistence type="inferred from homology"/>
<comment type="similarity">
    <text evidence="1">Belongs to the DNA repair enzymes AP/ExoA family.</text>
</comment>
<organism evidence="9 10">
    <name type="scientific">Ornatilinea apprima</name>
    <dbReference type="NCBI Taxonomy" id="1134406"/>
    <lineage>
        <taxon>Bacteria</taxon>
        <taxon>Bacillati</taxon>
        <taxon>Chloroflexota</taxon>
        <taxon>Anaerolineae</taxon>
        <taxon>Anaerolineales</taxon>
        <taxon>Anaerolineaceae</taxon>
        <taxon>Ornatilinea</taxon>
    </lineage>
</organism>
<keyword evidence="4 6" id="KW-0460">Magnesium</keyword>
<dbReference type="GO" id="GO:0006284">
    <property type="term" value="P:base-excision repair"/>
    <property type="evidence" value="ECO:0007669"/>
    <property type="project" value="TreeGrafter"/>
</dbReference>
<dbReference type="InterPro" id="IPR005135">
    <property type="entry name" value="Endo/exonuclease/phosphatase"/>
</dbReference>
<sequence length="263" mass="30568">MNEFQIATWNVNGIRAAIRNGFLDWLSIYSPDVVCLQEVKAFESQVEVDFSTYGYQPIWNSAQKPGYSGVLTLTKTPADEVKFGLDDERFNDEGRVIRHRFGSVYLYNIYFPNGQRGHDRVAYKLDFYASLLAECQALFDKQKSIIITWDFNTAHQEMDLANPKENQNTSGFLPEEREAVSEYLSKGFIDAYRRLHPETVKYTWWTYRFQARKRNIGWRLDYFLMNEAVFSATNDVVILDEVNGSDHCPVILHLDAEKLAQLK</sequence>
<dbReference type="InterPro" id="IPR004808">
    <property type="entry name" value="AP_endonuc_1"/>
</dbReference>
<dbReference type="InterPro" id="IPR036691">
    <property type="entry name" value="Endo/exonu/phosph_ase_sf"/>
</dbReference>
<feature type="binding site" evidence="6">
    <location>
        <position position="247"/>
    </location>
    <ligand>
        <name>Mg(2+)</name>
        <dbReference type="ChEBI" id="CHEBI:18420"/>
        <label>1</label>
    </ligand>
</feature>
<dbReference type="NCBIfam" id="TIGR00195">
    <property type="entry name" value="exoDNase_III"/>
    <property type="match status" value="1"/>
</dbReference>
<name>A0A0P6XDH5_9CHLR</name>
<feature type="active site" evidence="5">
    <location>
        <position position="110"/>
    </location>
</feature>
<feature type="binding site" evidence="6">
    <location>
        <position position="38"/>
    </location>
    <ligand>
        <name>Mg(2+)</name>
        <dbReference type="ChEBI" id="CHEBI:18420"/>
        <label>1</label>
    </ligand>
</feature>
<keyword evidence="3" id="KW-0378">Hydrolase</keyword>
<feature type="site" description="Interaction with DNA substrate" evidence="7">
    <location>
        <position position="247"/>
    </location>
</feature>
<dbReference type="PATRIC" id="fig|1134406.4.peg.3432"/>
<dbReference type="PANTHER" id="PTHR22748:SF6">
    <property type="entry name" value="DNA-(APURINIC OR APYRIMIDINIC SITE) ENDONUCLEASE"/>
    <property type="match status" value="1"/>
</dbReference>
<dbReference type="GO" id="GO:0008081">
    <property type="term" value="F:phosphoric diester hydrolase activity"/>
    <property type="evidence" value="ECO:0007669"/>
    <property type="project" value="TreeGrafter"/>
</dbReference>
<keyword evidence="6" id="KW-0464">Manganese</keyword>
<dbReference type="Pfam" id="PF03372">
    <property type="entry name" value="Exo_endo_phos"/>
    <property type="match status" value="1"/>
</dbReference>
<dbReference type="GO" id="GO:0008311">
    <property type="term" value="F:double-stranded DNA 3'-5' DNA exonuclease activity"/>
    <property type="evidence" value="ECO:0007669"/>
    <property type="project" value="TreeGrafter"/>
</dbReference>
<evidence type="ECO:0000256" key="7">
    <source>
        <dbReference type="PIRSR" id="PIRSR604808-3"/>
    </source>
</evidence>
<feature type="binding site" evidence="6">
    <location>
        <position position="246"/>
    </location>
    <ligand>
        <name>Mg(2+)</name>
        <dbReference type="ChEBI" id="CHEBI:18420"/>
        <label>1</label>
    </ligand>
</feature>
<dbReference type="Gene3D" id="3.60.10.10">
    <property type="entry name" value="Endonuclease/exonuclease/phosphatase"/>
    <property type="match status" value="1"/>
</dbReference>
<evidence type="ECO:0000313" key="9">
    <source>
        <dbReference type="EMBL" id="KPL81005.1"/>
    </source>
</evidence>
<keyword evidence="10" id="KW-1185">Reference proteome</keyword>
<feature type="active site" description="Proton donor/acceptor" evidence="5">
    <location>
        <position position="150"/>
    </location>
</feature>
<dbReference type="GO" id="GO:0003677">
    <property type="term" value="F:DNA binding"/>
    <property type="evidence" value="ECO:0007669"/>
    <property type="project" value="InterPro"/>
</dbReference>
<dbReference type="InterPro" id="IPR020847">
    <property type="entry name" value="AP_endonuclease_F1_BS"/>
</dbReference>
<comment type="cofactor">
    <cofactor evidence="6">
        <name>Mg(2+)</name>
        <dbReference type="ChEBI" id="CHEBI:18420"/>
    </cofactor>
    <cofactor evidence="6">
        <name>Mn(2+)</name>
        <dbReference type="ChEBI" id="CHEBI:29035"/>
    </cofactor>
    <text evidence="6">Probably binds two magnesium or manganese ions per subunit.</text>
</comment>
<evidence type="ECO:0000259" key="8">
    <source>
        <dbReference type="Pfam" id="PF03372"/>
    </source>
</evidence>
<comment type="caution">
    <text evidence="9">The sequence shown here is derived from an EMBL/GenBank/DDBJ whole genome shotgun (WGS) entry which is preliminary data.</text>
</comment>